<gene>
    <name evidence="1" type="ORF">KLO01_13700</name>
</gene>
<accession>A0A512SZH8</accession>
<dbReference type="EMBL" id="BKBA01000004">
    <property type="protein sequence ID" value="GEQ13323.1"/>
    <property type="molecule type" value="Genomic_DNA"/>
</dbReference>
<organism evidence="1 2">
    <name type="scientific">Knoellia locipacati</name>
    <dbReference type="NCBI Taxonomy" id="882824"/>
    <lineage>
        <taxon>Bacteria</taxon>
        <taxon>Bacillati</taxon>
        <taxon>Actinomycetota</taxon>
        <taxon>Actinomycetes</taxon>
        <taxon>Micrococcales</taxon>
        <taxon>Intrasporangiaceae</taxon>
        <taxon>Knoellia</taxon>
    </lineage>
</organism>
<name>A0A512SZH8_9MICO</name>
<dbReference type="AlphaFoldDB" id="A0A512SZH8"/>
<reference evidence="1 2" key="1">
    <citation type="submission" date="2019-07" db="EMBL/GenBank/DDBJ databases">
        <title>Whole genome shotgun sequence of Knoellia locipacati NBRC 109775.</title>
        <authorList>
            <person name="Hosoyama A."/>
            <person name="Uohara A."/>
            <person name="Ohji S."/>
            <person name="Ichikawa N."/>
        </authorList>
    </citation>
    <scope>NUCLEOTIDE SEQUENCE [LARGE SCALE GENOMIC DNA]</scope>
    <source>
        <strain evidence="1 2">NBRC 109775</strain>
    </source>
</reference>
<dbReference type="Proteomes" id="UP000321793">
    <property type="component" value="Unassembled WGS sequence"/>
</dbReference>
<protein>
    <submittedName>
        <fullName evidence="1">Uncharacterized protein</fullName>
    </submittedName>
</protein>
<evidence type="ECO:0000313" key="2">
    <source>
        <dbReference type="Proteomes" id="UP000321793"/>
    </source>
</evidence>
<keyword evidence="2" id="KW-1185">Reference proteome</keyword>
<sequence>MLDLAKSRDAWLGKGRFEHPAWERSRSWALHRCTCKGRHRCRVEGRANYGNIHVVDVALRCGSGLAAVISAFVEGFAFGDGVEPPTAVVSLGKHPLNSIEVVLGKAQQRVEGKHWHPRQDSGSAVALGALWHRGASWFEQRAYEE</sequence>
<proteinExistence type="predicted"/>
<evidence type="ECO:0000313" key="1">
    <source>
        <dbReference type="EMBL" id="GEQ13323.1"/>
    </source>
</evidence>
<comment type="caution">
    <text evidence="1">The sequence shown here is derived from an EMBL/GenBank/DDBJ whole genome shotgun (WGS) entry which is preliminary data.</text>
</comment>